<dbReference type="InterPro" id="IPR004167">
    <property type="entry name" value="PSBD"/>
</dbReference>
<evidence type="ECO:0000256" key="8">
    <source>
        <dbReference type="SAM" id="MobiDB-lite"/>
    </source>
</evidence>
<dbReference type="EC" id="2.3.1.-" evidence="7"/>
<evidence type="ECO:0000313" key="12">
    <source>
        <dbReference type="Proteomes" id="UP000010408"/>
    </source>
</evidence>
<keyword evidence="6 7" id="KW-0012">Acyltransferase</keyword>
<dbReference type="SUPFAM" id="SSF47005">
    <property type="entry name" value="Peripheral subunit-binding domain of 2-oxo acid dehydrogenase complex"/>
    <property type="match status" value="1"/>
</dbReference>
<dbReference type="PATRIC" id="fig|1127696.3.peg.496"/>
<evidence type="ECO:0000256" key="5">
    <source>
        <dbReference type="ARBA" id="ARBA00022823"/>
    </source>
</evidence>
<feature type="region of interest" description="Disordered" evidence="8">
    <location>
        <begin position="86"/>
        <end position="113"/>
    </location>
</feature>
<dbReference type="InterPro" id="IPR036625">
    <property type="entry name" value="E3-bd_dom_sf"/>
</dbReference>
<dbReference type="InterPro" id="IPR011053">
    <property type="entry name" value="Single_hybrid_motif"/>
</dbReference>
<evidence type="ECO:0000259" key="9">
    <source>
        <dbReference type="PROSITE" id="PS50968"/>
    </source>
</evidence>
<dbReference type="GO" id="GO:0016407">
    <property type="term" value="F:acetyltransferase activity"/>
    <property type="evidence" value="ECO:0007669"/>
    <property type="project" value="TreeGrafter"/>
</dbReference>
<feature type="region of interest" description="Disordered" evidence="8">
    <location>
        <begin position="167"/>
        <end position="194"/>
    </location>
</feature>
<comment type="cofactor">
    <cofactor evidence="1 7">
        <name>(R)-lipoate</name>
        <dbReference type="ChEBI" id="CHEBI:83088"/>
    </cofactor>
</comment>
<dbReference type="Pfam" id="PF00198">
    <property type="entry name" value="2-oxoacid_dh"/>
    <property type="match status" value="1"/>
</dbReference>
<dbReference type="CDD" id="cd06849">
    <property type="entry name" value="lipoyl_domain"/>
    <property type="match status" value="1"/>
</dbReference>
<keyword evidence="4 7" id="KW-0808">Transferase</keyword>
<organism evidence="11 12">
    <name type="scientific">Porphyromonas catoniae F0037</name>
    <dbReference type="NCBI Taxonomy" id="1127696"/>
    <lineage>
        <taxon>Bacteria</taxon>
        <taxon>Pseudomonadati</taxon>
        <taxon>Bacteroidota</taxon>
        <taxon>Bacteroidia</taxon>
        <taxon>Bacteroidales</taxon>
        <taxon>Porphyromonadaceae</taxon>
        <taxon>Porphyromonas</taxon>
    </lineage>
</organism>
<comment type="caution">
    <text evidence="11">The sequence shown here is derived from an EMBL/GenBank/DDBJ whole genome shotgun (WGS) entry which is preliminary data.</text>
</comment>
<proteinExistence type="inferred from homology"/>
<dbReference type="InterPro" id="IPR000089">
    <property type="entry name" value="Biotin_lipoyl"/>
</dbReference>
<dbReference type="eggNOG" id="COG0508">
    <property type="taxonomic scope" value="Bacteria"/>
</dbReference>
<dbReference type="STRING" id="1127696.HMPREF9134_00563"/>
<name>L1NF93_9PORP</name>
<dbReference type="InterPro" id="IPR003016">
    <property type="entry name" value="2-oxoA_DH_lipoyl-BS"/>
</dbReference>
<evidence type="ECO:0000256" key="3">
    <source>
        <dbReference type="ARBA" id="ARBA00011484"/>
    </source>
</evidence>
<evidence type="ECO:0000256" key="2">
    <source>
        <dbReference type="ARBA" id="ARBA00007317"/>
    </source>
</evidence>
<comment type="subunit">
    <text evidence="3">Forms a 24-polypeptide structural core with octahedral symmetry.</text>
</comment>
<dbReference type="PROSITE" id="PS51826">
    <property type="entry name" value="PSBD"/>
    <property type="match status" value="1"/>
</dbReference>
<dbReference type="FunFam" id="3.30.559.10:FF:000007">
    <property type="entry name" value="Dihydrolipoamide acetyltransferase component of pyruvate dehydrogenase complex"/>
    <property type="match status" value="1"/>
</dbReference>
<dbReference type="PANTHER" id="PTHR43178">
    <property type="entry name" value="DIHYDROLIPOAMIDE ACETYLTRANSFERASE COMPONENT OF PYRUVATE DEHYDROGENASE COMPLEX"/>
    <property type="match status" value="1"/>
</dbReference>
<dbReference type="GO" id="GO:0005737">
    <property type="term" value="C:cytoplasm"/>
    <property type="evidence" value="ECO:0007669"/>
    <property type="project" value="TreeGrafter"/>
</dbReference>
<dbReference type="PROSITE" id="PS00189">
    <property type="entry name" value="LIPOYL"/>
    <property type="match status" value="1"/>
</dbReference>
<dbReference type="PROSITE" id="PS50968">
    <property type="entry name" value="BIOTINYL_LIPOYL"/>
    <property type="match status" value="1"/>
</dbReference>
<dbReference type="Pfam" id="PF00364">
    <property type="entry name" value="Biotin_lipoyl"/>
    <property type="match status" value="1"/>
</dbReference>
<dbReference type="SUPFAM" id="SSF52777">
    <property type="entry name" value="CoA-dependent acyltransferases"/>
    <property type="match status" value="1"/>
</dbReference>
<sequence>MATFDIKMPKMGESVTECTITVLNVKVGDFIEEDTELFEITSAKTAATIPSPVAGKIVKINYAEGDTVPVGLPVVVVDTDADAAVAPSATKEPKEETPQARIETKDTPTPAVTEVHRGSVERWYSPVVLERAKAAKVSQEELDSIQGTGFGGRVSKADIVRYIEQKKGAPAPTPRVERSTSVLAPQSSRPQVTAPTISIGADDKVIPMDPIRRIIADRMVQSVQVAPHVTSFMKIDITDLVAWREAEKDAFKKKEGFALTYMTPVIEAVAHALKQYPRINASVDGYNIIERKHINVGMAVALPDGNLVVPVIHDADKLSRTGVAELVSQLAEKSRSGKLSPDEMSGGTFTISNYGSSGTLFGTPIINQPEAAILGIGAIEKELAILETPSGDVVATRHKMYLSFSYDHRIIDGMLGGAFLQAVAHYLEDWKTNKGL</sequence>
<evidence type="ECO:0000256" key="1">
    <source>
        <dbReference type="ARBA" id="ARBA00001938"/>
    </source>
</evidence>
<accession>L1NF93</accession>
<reference evidence="11 12" key="1">
    <citation type="submission" date="2012-05" db="EMBL/GenBank/DDBJ databases">
        <authorList>
            <person name="Weinstock G."/>
            <person name="Sodergren E."/>
            <person name="Lobos E.A."/>
            <person name="Fulton L."/>
            <person name="Fulton R."/>
            <person name="Courtney L."/>
            <person name="Fronick C."/>
            <person name="O'Laughlin M."/>
            <person name="Godfrey J."/>
            <person name="Wilson R.M."/>
            <person name="Miner T."/>
            <person name="Farmer C."/>
            <person name="Delehaunty K."/>
            <person name="Cordes M."/>
            <person name="Minx P."/>
            <person name="Tomlinson C."/>
            <person name="Chen J."/>
            <person name="Wollam A."/>
            <person name="Pepin K.H."/>
            <person name="Bhonagiri V."/>
            <person name="Zhang X."/>
            <person name="Suruliraj S."/>
            <person name="Warren W."/>
            <person name="Mitreva M."/>
            <person name="Mardis E.R."/>
            <person name="Wilson R.K."/>
        </authorList>
    </citation>
    <scope>NUCLEOTIDE SEQUENCE [LARGE SCALE GENOMIC DNA]</scope>
    <source>
        <strain evidence="11 12">F0037</strain>
    </source>
</reference>
<dbReference type="RefSeq" id="WP_005468751.1">
    <property type="nucleotide sequence ID" value="NZ_KB291043.1"/>
</dbReference>
<feature type="domain" description="Peripheral subunit-binding (PSBD)" evidence="10">
    <location>
        <begin position="123"/>
        <end position="163"/>
    </location>
</feature>
<feature type="compositionally biased region" description="Polar residues" evidence="8">
    <location>
        <begin position="179"/>
        <end position="194"/>
    </location>
</feature>
<dbReference type="InterPro" id="IPR050743">
    <property type="entry name" value="2-oxoacid_DH_E2_comp"/>
</dbReference>
<dbReference type="Gene3D" id="4.10.320.10">
    <property type="entry name" value="E3-binding domain"/>
    <property type="match status" value="1"/>
</dbReference>
<evidence type="ECO:0000313" key="11">
    <source>
        <dbReference type="EMBL" id="EKY02174.1"/>
    </source>
</evidence>
<dbReference type="GO" id="GO:0031405">
    <property type="term" value="F:lipoic acid binding"/>
    <property type="evidence" value="ECO:0007669"/>
    <property type="project" value="TreeGrafter"/>
</dbReference>
<evidence type="ECO:0000259" key="10">
    <source>
        <dbReference type="PROSITE" id="PS51826"/>
    </source>
</evidence>
<gene>
    <name evidence="11" type="ORF">HMPREF9134_00563</name>
</gene>
<dbReference type="SUPFAM" id="SSF51230">
    <property type="entry name" value="Single hybrid motif"/>
    <property type="match status" value="1"/>
</dbReference>
<evidence type="ECO:0000256" key="6">
    <source>
        <dbReference type="ARBA" id="ARBA00023315"/>
    </source>
</evidence>
<feature type="compositionally biased region" description="Basic and acidic residues" evidence="8">
    <location>
        <begin position="91"/>
        <end position="106"/>
    </location>
</feature>
<evidence type="ECO:0000256" key="7">
    <source>
        <dbReference type="RuleBase" id="RU003423"/>
    </source>
</evidence>
<dbReference type="InterPro" id="IPR001078">
    <property type="entry name" value="2-oxoacid_DH_actylTfrase"/>
</dbReference>
<dbReference type="Proteomes" id="UP000010408">
    <property type="component" value="Unassembled WGS sequence"/>
</dbReference>
<evidence type="ECO:0000256" key="4">
    <source>
        <dbReference type="ARBA" id="ARBA00022679"/>
    </source>
</evidence>
<protein>
    <recommendedName>
        <fullName evidence="7">Dihydrolipoamide acetyltransferase component of pyruvate dehydrogenase complex</fullName>
        <ecNumber evidence="7">2.3.1.-</ecNumber>
    </recommendedName>
</protein>
<dbReference type="Gene3D" id="2.40.50.100">
    <property type="match status" value="1"/>
</dbReference>
<feature type="domain" description="Lipoyl-binding" evidence="9">
    <location>
        <begin position="3"/>
        <end position="78"/>
    </location>
</feature>
<keyword evidence="5 7" id="KW-0450">Lipoyl</keyword>
<dbReference type="PANTHER" id="PTHR43178:SF5">
    <property type="entry name" value="LIPOAMIDE ACYLTRANSFERASE COMPONENT OF BRANCHED-CHAIN ALPHA-KETO ACID DEHYDROGENASE COMPLEX, MITOCHONDRIAL"/>
    <property type="match status" value="1"/>
</dbReference>
<dbReference type="InterPro" id="IPR023213">
    <property type="entry name" value="CAT-like_dom_sf"/>
</dbReference>
<dbReference type="AlphaFoldDB" id="L1NF93"/>
<comment type="similarity">
    <text evidence="2 7">Belongs to the 2-oxoacid dehydrogenase family.</text>
</comment>
<dbReference type="EMBL" id="AMEQ01000018">
    <property type="protein sequence ID" value="EKY02174.1"/>
    <property type="molecule type" value="Genomic_DNA"/>
</dbReference>
<dbReference type="HOGENOM" id="CLU_016733_10_1_10"/>
<dbReference type="Gene3D" id="3.30.559.10">
    <property type="entry name" value="Chloramphenicol acetyltransferase-like domain"/>
    <property type="match status" value="1"/>
</dbReference>